<feature type="compositionally biased region" description="Polar residues" evidence="7">
    <location>
        <begin position="183"/>
        <end position="205"/>
    </location>
</feature>
<evidence type="ECO:0000256" key="4">
    <source>
        <dbReference type="ARBA" id="ARBA00022989"/>
    </source>
</evidence>
<dbReference type="Pfam" id="PF12949">
    <property type="entry name" value="HeH"/>
    <property type="match status" value="1"/>
</dbReference>
<organism evidence="10 11">
    <name type="scientific">Cyphellophora attinorum</name>
    <dbReference type="NCBI Taxonomy" id="1664694"/>
    <lineage>
        <taxon>Eukaryota</taxon>
        <taxon>Fungi</taxon>
        <taxon>Dikarya</taxon>
        <taxon>Ascomycota</taxon>
        <taxon>Pezizomycotina</taxon>
        <taxon>Eurotiomycetes</taxon>
        <taxon>Chaetothyriomycetidae</taxon>
        <taxon>Chaetothyriales</taxon>
        <taxon>Cyphellophoraceae</taxon>
        <taxon>Cyphellophora</taxon>
    </lineage>
</organism>
<evidence type="ECO:0000259" key="9">
    <source>
        <dbReference type="Pfam" id="PF12949"/>
    </source>
</evidence>
<feature type="compositionally biased region" description="Basic and acidic residues" evidence="7">
    <location>
        <begin position="695"/>
        <end position="711"/>
    </location>
</feature>
<feature type="domain" description="HeH/LEM" evidence="9">
    <location>
        <begin position="17"/>
        <end position="49"/>
    </location>
</feature>
<feature type="region of interest" description="Disordered" evidence="7">
    <location>
        <begin position="671"/>
        <end position="711"/>
    </location>
</feature>
<dbReference type="PANTHER" id="PTHR47808:SF2">
    <property type="entry name" value="LEM DOMAIN-CONTAINING PROTEIN 2"/>
    <property type="match status" value="1"/>
</dbReference>
<proteinExistence type="predicted"/>
<evidence type="ECO:0000313" key="10">
    <source>
        <dbReference type="EMBL" id="KPI39897.1"/>
    </source>
</evidence>
<feature type="compositionally biased region" description="Low complexity" evidence="7">
    <location>
        <begin position="206"/>
        <end position="217"/>
    </location>
</feature>
<dbReference type="PANTHER" id="PTHR47808">
    <property type="entry name" value="INNER NUCLEAR MEMBRANE PROTEIN HEH2-RELATED"/>
    <property type="match status" value="1"/>
</dbReference>
<name>A0A0N1H447_9EURO</name>
<feature type="compositionally biased region" description="Polar residues" evidence="7">
    <location>
        <begin position="71"/>
        <end position="82"/>
    </location>
</feature>
<dbReference type="Gene3D" id="1.10.10.1180">
    <property type="entry name" value="MAN1, winged-helix domain"/>
    <property type="match status" value="1"/>
</dbReference>
<keyword evidence="3" id="KW-0812">Transmembrane</keyword>
<gene>
    <name evidence="10" type="ORF">AB675_11324</name>
</gene>
<evidence type="ECO:0000256" key="3">
    <source>
        <dbReference type="ARBA" id="ARBA00022692"/>
    </source>
</evidence>
<keyword evidence="2" id="KW-0597">Phosphoprotein</keyword>
<keyword evidence="11" id="KW-1185">Reference proteome</keyword>
<dbReference type="EMBL" id="LFJN01000013">
    <property type="protein sequence ID" value="KPI39897.1"/>
    <property type="molecule type" value="Genomic_DNA"/>
</dbReference>
<dbReference type="Gene3D" id="1.10.720.30">
    <property type="entry name" value="SAP domain"/>
    <property type="match status" value="1"/>
</dbReference>
<comment type="subcellular location">
    <subcellularLocation>
        <location evidence="1">Nucleus inner membrane</location>
    </subcellularLocation>
</comment>
<feature type="compositionally biased region" description="Basic and acidic residues" evidence="7">
    <location>
        <begin position="220"/>
        <end position="235"/>
    </location>
</feature>
<feature type="compositionally biased region" description="Polar residues" evidence="7">
    <location>
        <begin position="125"/>
        <end position="135"/>
    </location>
</feature>
<evidence type="ECO:0000256" key="1">
    <source>
        <dbReference type="ARBA" id="ARBA00004540"/>
    </source>
</evidence>
<dbReference type="GO" id="GO:0003682">
    <property type="term" value="F:chromatin binding"/>
    <property type="evidence" value="ECO:0007669"/>
    <property type="project" value="InterPro"/>
</dbReference>
<dbReference type="GO" id="GO:0005637">
    <property type="term" value="C:nuclear inner membrane"/>
    <property type="evidence" value="ECO:0007669"/>
    <property type="project" value="UniProtKB-SubCell"/>
</dbReference>
<dbReference type="GO" id="GO:0005783">
    <property type="term" value="C:endoplasmic reticulum"/>
    <property type="evidence" value="ECO:0007669"/>
    <property type="project" value="TreeGrafter"/>
</dbReference>
<feature type="compositionally biased region" description="Polar residues" evidence="7">
    <location>
        <begin position="682"/>
        <end position="694"/>
    </location>
</feature>
<evidence type="ECO:0000313" key="11">
    <source>
        <dbReference type="Proteomes" id="UP000038010"/>
    </source>
</evidence>
<keyword evidence="5" id="KW-0472">Membrane</keyword>
<evidence type="ECO:0000256" key="2">
    <source>
        <dbReference type="ARBA" id="ARBA00022553"/>
    </source>
</evidence>
<feature type="region of interest" description="Disordered" evidence="7">
    <location>
        <begin position="62"/>
        <end position="243"/>
    </location>
</feature>
<accession>A0A0N1H447</accession>
<dbReference type="CDD" id="cd12935">
    <property type="entry name" value="LEM_like"/>
    <property type="match status" value="1"/>
</dbReference>
<dbReference type="InterPro" id="IPR018996">
    <property type="entry name" value="Man1/Src1-like_C"/>
</dbReference>
<evidence type="ECO:0000256" key="7">
    <source>
        <dbReference type="SAM" id="MobiDB-lite"/>
    </source>
</evidence>
<reference evidence="10 11" key="1">
    <citation type="submission" date="2015-06" db="EMBL/GenBank/DDBJ databases">
        <title>Draft genome of the ant-associated black yeast Phialophora attae CBS 131958.</title>
        <authorList>
            <person name="Moreno L.F."/>
            <person name="Stielow B.J."/>
            <person name="de Hoog S."/>
            <person name="Vicente V.A."/>
            <person name="Weiss V.A."/>
            <person name="de Vries M."/>
            <person name="Cruz L.M."/>
            <person name="Souza E.M."/>
        </authorList>
    </citation>
    <scope>NUCLEOTIDE SEQUENCE [LARGE SCALE GENOMIC DNA]</scope>
    <source>
        <strain evidence="10 11">CBS 131958</strain>
    </source>
</reference>
<dbReference type="InterPro" id="IPR025856">
    <property type="entry name" value="HeH/LEM_domain"/>
</dbReference>
<dbReference type="InterPro" id="IPR041885">
    <property type="entry name" value="MAN1_winged_helix_dom"/>
</dbReference>
<dbReference type="Proteomes" id="UP000038010">
    <property type="component" value="Unassembled WGS sequence"/>
</dbReference>
<dbReference type="VEuPathDB" id="FungiDB:AB675_11324"/>
<dbReference type="InterPro" id="IPR044780">
    <property type="entry name" value="Heh2/Src1"/>
</dbReference>
<dbReference type="GO" id="GO:0034399">
    <property type="term" value="C:nuclear periphery"/>
    <property type="evidence" value="ECO:0007669"/>
    <property type="project" value="TreeGrafter"/>
</dbReference>
<feature type="domain" description="Man1/Src1-like C-terminal" evidence="8">
    <location>
        <begin position="300"/>
        <end position="641"/>
    </location>
</feature>
<comment type="caution">
    <text evidence="10">The sequence shown here is derived from an EMBL/GenBank/DDBJ whole genome shotgun (WGS) entry which is preliminary data.</text>
</comment>
<dbReference type="RefSeq" id="XP_017999860.1">
    <property type="nucleotide sequence ID" value="XM_018140159.1"/>
</dbReference>
<dbReference type="Pfam" id="PF09402">
    <property type="entry name" value="MSC"/>
    <property type="match status" value="1"/>
</dbReference>
<dbReference type="GO" id="GO:0071763">
    <property type="term" value="P:nuclear membrane organization"/>
    <property type="evidence" value="ECO:0007669"/>
    <property type="project" value="TreeGrafter"/>
</dbReference>
<dbReference type="InterPro" id="IPR036361">
    <property type="entry name" value="SAP_dom_sf"/>
</dbReference>
<protein>
    <submittedName>
        <fullName evidence="10">Inner nuclear membrane protein SRC1</fullName>
    </submittedName>
</protein>
<evidence type="ECO:0000256" key="5">
    <source>
        <dbReference type="ARBA" id="ARBA00023136"/>
    </source>
</evidence>
<evidence type="ECO:0000256" key="6">
    <source>
        <dbReference type="ARBA" id="ARBA00023242"/>
    </source>
</evidence>
<evidence type="ECO:0000259" key="8">
    <source>
        <dbReference type="Pfam" id="PF09402"/>
    </source>
</evidence>
<keyword evidence="4" id="KW-1133">Transmembrane helix</keyword>
<dbReference type="STRING" id="1664694.A0A0N1H447"/>
<dbReference type="AlphaFoldDB" id="A0A0N1H447"/>
<dbReference type="OrthoDB" id="2503928at2759"/>
<keyword evidence="6" id="KW-0539">Nucleus</keyword>
<sequence length="711" mass="78429">MSDEDELYYLQPGFNVNSLTIPKLRGILTQHDVDYPSAAKKAELVEVFEFELLPKAKKLLRQQERVRRTSRGITDMSSQDSTVDGDEDEDSALMPPPPPPKTPRSRKSKTNVADPKPSTARKSRTPSARSTSGRPRSSDTETEGDTTVVRPSARKTRKSQPGPTPVYSEPTADASRPKRETESSPFSDDNPFQQGSSPLQQSRHVSSSGRKSTGRPSSSRRRETRSPTIKHEEPGHTTYQFPVEQLRSADYIPATEEFTPEATREVAAEDQIAPRRTQALVRRKKKPASTVPRNLSLGALVSVLGALAGWYRQEKINVGYCGVGSSEWSLAANPNIPPWVNENLGPTCEPCPQHAVCFPNMEVQCEQDFVLVQHPLAVGGAVPLSPTCEPDSEIERRKKAVADKAIEELRARRAAYECGDELTPDTTSTTDEVVEAVKTVVKAGETKLEISEEALKAQISKQRRRDMSPEQFTALWEGAFQDITGREEIEVVRDGARTYLRSTSLARLPIQCAIRRYAIRTVAAYRIPLGLVGLLLAGLAYVRQRIVAYKAATAQIPALVDITLDRLATQAALKEDDRAKEAHLAVGGLRDDVLRNVFSSRERERVWANVRKVVENNSNVRAATREGRGGEVGRTWEWIGPVDFAGVAGLEGRRSGVGYSLGGFGNRKSLGASPDLGDGDTSMMSVNEAGQQLQREAKEDGRKWNEGRDYF</sequence>
<dbReference type="GeneID" id="28732039"/>